<gene>
    <name evidence="3" type="ORF">ACFOZ5_02840</name>
</gene>
<organism evidence="3 4">
    <name type="scientific">Marinobacter lacisalsi</name>
    <dbReference type="NCBI Taxonomy" id="475979"/>
    <lineage>
        <taxon>Bacteria</taxon>
        <taxon>Pseudomonadati</taxon>
        <taxon>Pseudomonadota</taxon>
        <taxon>Gammaproteobacteria</taxon>
        <taxon>Pseudomonadales</taxon>
        <taxon>Marinobacteraceae</taxon>
        <taxon>Marinobacter</taxon>
    </lineage>
</organism>
<feature type="region of interest" description="Disordered" evidence="1">
    <location>
        <begin position="95"/>
        <end position="121"/>
    </location>
</feature>
<evidence type="ECO:0000313" key="4">
    <source>
        <dbReference type="Proteomes" id="UP001595798"/>
    </source>
</evidence>
<feature type="signal peptide" evidence="2">
    <location>
        <begin position="1"/>
        <end position="36"/>
    </location>
</feature>
<keyword evidence="4" id="KW-1185">Reference proteome</keyword>
<dbReference type="EMBL" id="JBHSDI010000001">
    <property type="protein sequence ID" value="MFC4257965.1"/>
    <property type="molecule type" value="Genomic_DNA"/>
</dbReference>
<dbReference type="RefSeq" id="WP_379885299.1">
    <property type="nucleotide sequence ID" value="NZ_JBHSDI010000001.1"/>
</dbReference>
<keyword evidence="2" id="KW-0732">Signal</keyword>
<reference evidence="4" key="1">
    <citation type="journal article" date="2019" name="Int. J. Syst. Evol. Microbiol.">
        <title>The Global Catalogue of Microorganisms (GCM) 10K type strain sequencing project: providing services to taxonomists for standard genome sequencing and annotation.</title>
        <authorList>
            <consortium name="The Broad Institute Genomics Platform"/>
            <consortium name="The Broad Institute Genome Sequencing Center for Infectious Disease"/>
            <person name="Wu L."/>
            <person name="Ma J."/>
        </authorList>
    </citation>
    <scope>NUCLEOTIDE SEQUENCE [LARGE SCALE GENOMIC DNA]</scope>
    <source>
        <strain evidence="4">CECT 7297</strain>
    </source>
</reference>
<accession>A0ABV8QEL5</accession>
<proteinExistence type="predicted"/>
<feature type="compositionally biased region" description="Polar residues" evidence="1">
    <location>
        <begin position="104"/>
        <end position="114"/>
    </location>
</feature>
<dbReference type="Proteomes" id="UP001595798">
    <property type="component" value="Unassembled WGS sequence"/>
</dbReference>
<sequence>MTSFKTQKRETRHSRRWRLSVTLPALMVLATAPAFGQQGNDQGQVVTLEGTRIQGEQELPTVLYLVPWQPVASEGPAPMERRLMTGETPALVERGDFRRRLRYHQTQPELTSDQRSQDIQE</sequence>
<evidence type="ECO:0000256" key="2">
    <source>
        <dbReference type="SAM" id="SignalP"/>
    </source>
</evidence>
<comment type="caution">
    <text evidence="3">The sequence shown here is derived from an EMBL/GenBank/DDBJ whole genome shotgun (WGS) entry which is preliminary data.</text>
</comment>
<name>A0ABV8QEL5_9GAMM</name>
<protein>
    <submittedName>
        <fullName evidence="3">Uncharacterized protein</fullName>
    </submittedName>
</protein>
<evidence type="ECO:0000256" key="1">
    <source>
        <dbReference type="SAM" id="MobiDB-lite"/>
    </source>
</evidence>
<feature type="chain" id="PRO_5046556334" evidence="2">
    <location>
        <begin position="37"/>
        <end position="121"/>
    </location>
</feature>
<evidence type="ECO:0000313" key="3">
    <source>
        <dbReference type="EMBL" id="MFC4257965.1"/>
    </source>
</evidence>